<dbReference type="Gene3D" id="3.40.190.10">
    <property type="entry name" value="Periplasmic binding protein-like II"/>
    <property type="match status" value="1"/>
</dbReference>
<name>A0ABP9GZR9_9ACTN</name>
<evidence type="ECO:0000256" key="4">
    <source>
        <dbReference type="SAM" id="SignalP"/>
    </source>
</evidence>
<dbReference type="PANTHER" id="PTHR30290">
    <property type="entry name" value="PERIPLASMIC BINDING COMPONENT OF ABC TRANSPORTER"/>
    <property type="match status" value="1"/>
</dbReference>
<accession>A0ABP9GZR9</accession>
<reference evidence="7" key="1">
    <citation type="journal article" date="2019" name="Int. J. Syst. Evol. Microbiol.">
        <title>The Global Catalogue of Microorganisms (GCM) 10K type strain sequencing project: providing services to taxonomists for standard genome sequencing and annotation.</title>
        <authorList>
            <consortium name="The Broad Institute Genomics Platform"/>
            <consortium name="The Broad Institute Genome Sequencing Center for Infectious Disease"/>
            <person name="Wu L."/>
            <person name="Ma J."/>
        </authorList>
    </citation>
    <scope>NUCLEOTIDE SEQUENCE [LARGE SCALE GENOMIC DNA]</scope>
    <source>
        <strain evidence="7">JCM 17986</strain>
    </source>
</reference>
<evidence type="ECO:0000256" key="3">
    <source>
        <dbReference type="ARBA" id="ARBA00022729"/>
    </source>
</evidence>
<evidence type="ECO:0000256" key="1">
    <source>
        <dbReference type="ARBA" id="ARBA00005695"/>
    </source>
</evidence>
<keyword evidence="2" id="KW-0813">Transport</keyword>
<keyword evidence="3 4" id="KW-0732">Signal</keyword>
<dbReference type="Gene3D" id="3.90.76.10">
    <property type="entry name" value="Dipeptide-binding Protein, Domain 1"/>
    <property type="match status" value="1"/>
</dbReference>
<keyword evidence="7" id="KW-1185">Reference proteome</keyword>
<dbReference type="Pfam" id="PF00496">
    <property type="entry name" value="SBP_bac_5"/>
    <property type="match status" value="1"/>
</dbReference>
<dbReference type="PANTHER" id="PTHR30290:SF9">
    <property type="entry name" value="OLIGOPEPTIDE-BINDING PROTEIN APPA"/>
    <property type="match status" value="1"/>
</dbReference>
<dbReference type="SUPFAM" id="SSF53850">
    <property type="entry name" value="Periplasmic binding protein-like II"/>
    <property type="match status" value="1"/>
</dbReference>
<organism evidence="6 7">
    <name type="scientific">Yinghuangia aomiensis</name>
    <dbReference type="NCBI Taxonomy" id="676205"/>
    <lineage>
        <taxon>Bacteria</taxon>
        <taxon>Bacillati</taxon>
        <taxon>Actinomycetota</taxon>
        <taxon>Actinomycetes</taxon>
        <taxon>Kitasatosporales</taxon>
        <taxon>Streptomycetaceae</taxon>
        <taxon>Yinghuangia</taxon>
    </lineage>
</organism>
<dbReference type="PROSITE" id="PS51257">
    <property type="entry name" value="PROKAR_LIPOPROTEIN"/>
    <property type="match status" value="1"/>
</dbReference>
<feature type="domain" description="Solute-binding protein family 5" evidence="5">
    <location>
        <begin position="88"/>
        <end position="443"/>
    </location>
</feature>
<dbReference type="CDD" id="cd00995">
    <property type="entry name" value="PBP2_NikA_DppA_OppA_like"/>
    <property type="match status" value="1"/>
</dbReference>
<evidence type="ECO:0000313" key="6">
    <source>
        <dbReference type="EMBL" id="GAA4957045.1"/>
    </source>
</evidence>
<dbReference type="EMBL" id="BAABHS010000005">
    <property type="protein sequence ID" value="GAA4957045.1"/>
    <property type="molecule type" value="Genomic_DNA"/>
</dbReference>
<comment type="caution">
    <text evidence="6">The sequence shown here is derived from an EMBL/GenBank/DDBJ whole genome shotgun (WGS) entry which is preliminary data.</text>
</comment>
<dbReference type="PIRSF" id="PIRSF002741">
    <property type="entry name" value="MppA"/>
    <property type="match status" value="1"/>
</dbReference>
<sequence>MFTSRKRSLAKAAVGLALTLSAVAACSSDPSQGGGTPGAGSGSGNGALNVYLYQKPKLFSPLAPNNGPDQVVMSLVFDSLVAPDNDFKLQPRMAQELPQQSADGTTYTFKLRPGLKWSDGEPFTAQDVLFTYNLMANPKAGAASAGNYAGVEGVDALAAGTAQTASGFSAPDDNTFVIKTTKPDAGIVALIGATPILPKHILGSVAVDQVAKNAFFSKPTAGTGPYRFVSYQTDQYVELQANPEFRTPVGIPRVFLKPVTSDVATAQLGTGEMDVVQVSPTDLPTVGKMANVSVSAADSPGFTRIAVNQAQPRFADPRVRQALMYAIDRKKIVDSVLGGKGTVPATSFMGDVVPNSLNQYEYNPQKAKDLLAQAGWDSGKPVQLEWVPGQRDRDTTATIVQSQLQAVGVKVELKQVQASQLLESYTGGYDLAMFGGGTYTDPSQVPQIVGCDKFYPKGSNVPHFCDKTLDELTGKANATSDAAARQDLYRQAAARENEQAAYLWMYNPQTVWASNNRVQGFKASGDITRPFTGIENWHLN</sequence>
<dbReference type="InterPro" id="IPR039424">
    <property type="entry name" value="SBP_5"/>
</dbReference>
<dbReference type="RefSeq" id="WP_345674918.1">
    <property type="nucleotide sequence ID" value="NZ_BAABHS010000005.1"/>
</dbReference>
<evidence type="ECO:0000259" key="5">
    <source>
        <dbReference type="Pfam" id="PF00496"/>
    </source>
</evidence>
<dbReference type="Gene3D" id="3.10.105.10">
    <property type="entry name" value="Dipeptide-binding Protein, Domain 3"/>
    <property type="match status" value="1"/>
</dbReference>
<dbReference type="Proteomes" id="UP001500466">
    <property type="component" value="Unassembled WGS sequence"/>
</dbReference>
<evidence type="ECO:0000256" key="2">
    <source>
        <dbReference type="ARBA" id="ARBA00022448"/>
    </source>
</evidence>
<protein>
    <submittedName>
        <fullName evidence="6">ABC transporter substrate-binding protein</fullName>
    </submittedName>
</protein>
<dbReference type="InterPro" id="IPR030678">
    <property type="entry name" value="Peptide/Ni-bd"/>
</dbReference>
<dbReference type="InterPro" id="IPR000914">
    <property type="entry name" value="SBP_5_dom"/>
</dbReference>
<proteinExistence type="inferred from homology"/>
<comment type="similarity">
    <text evidence="1">Belongs to the bacterial solute-binding protein 5 family.</text>
</comment>
<feature type="chain" id="PRO_5046970648" evidence="4">
    <location>
        <begin position="25"/>
        <end position="540"/>
    </location>
</feature>
<evidence type="ECO:0000313" key="7">
    <source>
        <dbReference type="Proteomes" id="UP001500466"/>
    </source>
</evidence>
<gene>
    <name evidence="6" type="ORF">GCM10023205_19230</name>
</gene>
<feature type="signal peptide" evidence="4">
    <location>
        <begin position="1"/>
        <end position="24"/>
    </location>
</feature>